<dbReference type="Proteomes" id="UP000247980">
    <property type="component" value="Unassembled WGS sequence"/>
</dbReference>
<gene>
    <name evidence="3" type="ORF">CVS30_05940</name>
</gene>
<protein>
    <submittedName>
        <fullName evidence="3">DUF2236 domain-containing protein</fullName>
    </submittedName>
</protein>
<evidence type="ECO:0000259" key="2">
    <source>
        <dbReference type="Pfam" id="PF09995"/>
    </source>
</evidence>
<organism evidence="3 4">
    <name type="scientific">Arthrobacter psychrolactophilus</name>
    <dbReference type="NCBI Taxonomy" id="92442"/>
    <lineage>
        <taxon>Bacteria</taxon>
        <taxon>Bacillati</taxon>
        <taxon>Actinomycetota</taxon>
        <taxon>Actinomycetes</taxon>
        <taxon>Micrococcales</taxon>
        <taxon>Micrococcaceae</taxon>
        <taxon>Arthrobacter</taxon>
    </lineage>
</organism>
<dbReference type="OrthoDB" id="836517at2"/>
<feature type="region of interest" description="Disordered" evidence="1">
    <location>
        <begin position="255"/>
        <end position="297"/>
    </location>
</feature>
<dbReference type="EMBL" id="QJVC01000003">
    <property type="protein sequence ID" value="PYI39484.1"/>
    <property type="molecule type" value="Genomic_DNA"/>
</dbReference>
<dbReference type="AlphaFoldDB" id="A0A2V5IYL7"/>
<feature type="compositionally biased region" description="Polar residues" evidence="1">
    <location>
        <begin position="287"/>
        <end position="297"/>
    </location>
</feature>
<comment type="caution">
    <text evidence="3">The sequence shown here is derived from an EMBL/GenBank/DDBJ whole genome shotgun (WGS) entry which is preliminary data.</text>
</comment>
<dbReference type="GO" id="GO:0016491">
    <property type="term" value="F:oxidoreductase activity"/>
    <property type="evidence" value="ECO:0007669"/>
    <property type="project" value="InterPro"/>
</dbReference>
<keyword evidence="4" id="KW-1185">Reference proteome</keyword>
<dbReference type="InterPro" id="IPR046366">
    <property type="entry name" value="MPAB"/>
</dbReference>
<dbReference type="PANTHER" id="PTHR36124:SF1">
    <property type="entry name" value="ER-BOUND OXYGENASE MPAB_MPAB'_RUBBER OXYGENASE CATALYTIC DOMAIN-CONTAINING PROTEIN"/>
    <property type="match status" value="1"/>
</dbReference>
<evidence type="ECO:0000256" key="1">
    <source>
        <dbReference type="SAM" id="MobiDB-lite"/>
    </source>
</evidence>
<dbReference type="RefSeq" id="WP_110484388.1">
    <property type="nucleotide sequence ID" value="NZ_QJVC01000003.1"/>
</dbReference>
<feature type="domain" description="ER-bound oxygenase mpaB/mpaB'/Rubber oxygenase catalytic" evidence="2">
    <location>
        <begin position="41"/>
        <end position="233"/>
    </location>
</feature>
<proteinExistence type="predicted"/>
<dbReference type="InterPro" id="IPR018713">
    <property type="entry name" value="MPAB/Lcp_cat_dom"/>
</dbReference>
<name>A0A2V5IYL7_9MICC</name>
<reference evidence="3 4" key="1">
    <citation type="submission" date="2018-05" db="EMBL/GenBank/DDBJ databases">
        <title>Genetic diversity of glacier-inhabiting Cryobacterium bacteria in China and description of Cryobacterium mengkeensis sp. nov. and Arthrobacter glacialis sp. nov.</title>
        <authorList>
            <person name="Liu Q."/>
            <person name="Xin Y.-H."/>
        </authorList>
    </citation>
    <scope>NUCLEOTIDE SEQUENCE [LARGE SCALE GENOMIC DNA]</scope>
    <source>
        <strain evidence="3 4">B7</strain>
    </source>
</reference>
<evidence type="ECO:0000313" key="3">
    <source>
        <dbReference type="EMBL" id="PYI39484.1"/>
    </source>
</evidence>
<sequence>MRIHPSLVSSARRQTEAAPENWEATYRQMVLFDLAADVELGFFLAYYRNFAIPSIAATLQRNGEITQRPVKRSYDTAIVTYELVCNGLDSDRGRHMIRLLNHVHRHVPGTNDDFLYVLLTLLVVPIRWARAHGWRAPTPTEESAATRFYRELGARMNIAGIPGTFEDAGKFFDEYERKNVAHSPGGAELMASTVQILKSRLPVPARPLAKTMLTAMFDDDRLTDALGLPLATQLSKATLNAVLEARNTIHRRRPLNTKPHFVPGEEGSSLYPNGYRLDDIGPENIMTPASQPNHELS</sequence>
<evidence type="ECO:0000313" key="4">
    <source>
        <dbReference type="Proteomes" id="UP000247980"/>
    </source>
</evidence>
<dbReference type="Pfam" id="PF09995">
    <property type="entry name" value="MPAB_Lcp_cat"/>
    <property type="match status" value="1"/>
</dbReference>
<dbReference type="PANTHER" id="PTHR36124">
    <property type="match status" value="1"/>
</dbReference>
<accession>A0A2V5IYL7</accession>